<name>A0A2I1DQX4_9PROT</name>
<dbReference type="Gene3D" id="3.90.25.10">
    <property type="entry name" value="UDP-galactose 4-epimerase, domain 1"/>
    <property type="match status" value="1"/>
</dbReference>
<dbReference type="SUPFAM" id="SSF51735">
    <property type="entry name" value="NAD(P)-binding Rossmann-fold domains"/>
    <property type="match status" value="1"/>
</dbReference>
<dbReference type="InParanoid" id="A0A2I1DQX4"/>
<comment type="caution">
    <text evidence="4">The sequence shown here is derived from an EMBL/GenBank/DDBJ whole genome shotgun (WGS) entry which is preliminary data.</text>
</comment>
<feature type="domain" description="NAD-dependent epimerase/dehydratase" evidence="3">
    <location>
        <begin position="10"/>
        <end position="242"/>
    </location>
</feature>
<comment type="pathway">
    <text evidence="1">Bacterial outer membrane biogenesis; LPS O-antigen biosynthesis.</text>
</comment>
<sequence length="313" mass="34391">MQPNQQTAIILVVGGAGFIGSHTVELLLSEGYYVRVLDNLSTGKRENLPATHDRLDFILGDMTDQTLLGKACAGVTHILHLAAQVSVIQSFANPVFSCQQNILGFVAVLDEARKQHARLVYASSAAVYGNPEILPINENAQAMPISPYGLEKYSNELYADLYGRMHQLSHLGMRYFNVYGPRQDPQSPYSGVISRFVAQALAHESLTIRGDGSQERDFIHVNDVAQANVAALLGDTLGTMNIACGKATTILSLAKIIHQLLGVEEDIQWVPLVEGDIHRSLADNERMRRHLCQPLWSLPAGLQHLLQVMRADC</sequence>
<dbReference type="PANTHER" id="PTHR43000">
    <property type="entry name" value="DTDP-D-GLUCOSE 4,6-DEHYDRATASE-RELATED"/>
    <property type="match status" value="1"/>
</dbReference>
<evidence type="ECO:0000256" key="2">
    <source>
        <dbReference type="ARBA" id="ARBA00007637"/>
    </source>
</evidence>
<comment type="similarity">
    <text evidence="2">Belongs to the NAD(P)-dependent epimerase/dehydratase family.</text>
</comment>
<dbReference type="Pfam" id="PF01370">
    <property type="entry name" value="Epimerase"/>
    <property type="match status" value="1"/>
</dbReference>
<evidence type="ECO:0000256" key="1">
    <source>
        <dbReference type="ARBA" id="ARBA00005125"/>
    </source>
</evidence>
<dbReference type="EMBL" id="MXAV01000001">
    <property type="protein sequence ID" value="PKY12280.1"/>
    <property type="molecule type" value="Genomic_DNA"/>
</dbReference>
<evidence type="ECO:0000313" key="5">
    <source>
        <dbReference type="Proteomes" id="UP000234329"/>
    </source>
</evidence>
<protein>
    <submittedName>
        <fullName evidence="4">UDP-glucose 4-epimerase</fullName>
    </submittedName>
</protein>
<dbReference type="Proteomes" id="UP000234329">
    <property type="component" value="Unassembled WGS sequence"/>
</dbReference>
<dbReference type="OrthoDB" id="5296314at2"/>
<accession>A0A2I1DQX4</accession>
<reference evidence="4 5" key="1">
    <citation type="submission" date="2017-03" db="EMBL/GenBank/DDBJ databases">
        <title>Draft genime sequence of the acidophilic sulfur-oxidizing bacterium Acidithiobacillus sp. SH, isolated from seawater.</title>
        <authorList>
            <person name="Sharmin S."/>
            <person name="Tokuhisa M."/>
            <person name="Kanao T."/>
            <person name="Kamimura K."/>
        </authorList>
    </citation>
    <scope>NUCLEOTIDE SEQUENCE [LARGE SCALE GENOMIC DNA]</scope>
    <source>
        <strain evidence="4 5">SH</strain>
    </source>
</reference>
<gene>
    <name evidence="4" type="ORF">B1757_00180</name>
</gene>
<dbReference type="InterPro" id="IPR001509">
    <property type="entry name" value="Epimerase_deHydtase"/>
</dbReference>
<evidence type="ECO:0000259" key="3">
    <source>
        <dbReference type="Pfam" id="PF01370"/>
    </source>
</evidence>
<proteinExistence type="inferred from homology"/>
<organism evidence="4 5">
    <name type="scientific">Acidithiobacillus marinus</name>
    <dbReference type="NCBI Taxonomy" id="187490"/>
    <lineage>
        <taxon>Bacteria</taxon>
        <taxon>Pseudomonadati</taxon>
        <taxon>Pseudomonadota</taxon>
        <taxon>Acidithiobacillia</taxon>
        <taxon>Acidithiobacillales</taxon>
        <taxon>Acidithiobacillaceae</taxon>
        <taxon>Acidithiobacillus</taxon>
    </lineage>
</organism>
<dbReference type="AlphaFoldDB" id="A0A2I1DQX4"/>
<dbReference type="InterPro" id="IPR036291">
    <property type="entry name" value="NAD(P)-bd_dom_sf"/>
</dbReference>
<keyword evidence="5" id="KW-1185">Reference proteome</keyword>
<dbReference type="RefSeq" id="WP_101536399.1">
    <property type="nucleotide sequence ID" value="NZ_MXAV01000001.1"/>
</dbReference>
<dbReference type="Gene3D" id="3.40.50.720">
    <property type="entry name" value="NAD(P)-binding Rossmann-like Domain"/>
    <property type="match status" value="1"/>
</dbReference>
<evidence type="ECO:0000313" key="4">
    <source>
        <dbReference type="EMBL" id="PKY12280.1"/>
    </source>
</evidence>